<dbReference type="PANTHER" id="PTHR36933:SF1">
    <property type="entry name" value="SLL0788 PROTEIN"/>
    <property type="match status" value="1"/>
</dbReference>
<dbReference type="KEGG" id="kse:Ksed_23400"/>
<keyword evidence="3" id="KW-1185">Reference proteome</keyword>
<evidence type="ECO:0000313" key="3">
    <source>
        <dbReference type="Proteomes" id="UP000006666"/>
    </source>
</evidence>
<evidence type="ECO:0000313" key="2">
    <source>
        <dbReference type="EMBL" id="ACV07315.1"/>
    </source>
</evidence>
<name>C7NF62_KYTSD</name>
<evidence type="ECO:0000259" key="1">
    <source>
        <dbReference type="Pfam" id="PF03713"/>
    </source>
</evidence>
<dbReference type="eggNOG" id="COG3544">
    <property type="taxonomic scope" value="Bacteria"/>
</dbReference>
<dbReference type="InterPro" id="IPR005183">
    <property type="entry name" value="DUF305_CopM-like"/>
</dbReference>
<dbReference type="AlphaFoldDB" id="C7NF62"/>
<gene>
    <name evidence="2" type="ordered locus">Ksed_23400</name>
</gene>
<dbReference type="Gene3D" id="1.20.1260.10">
    <property type="match status" value="1"/>
</dbReference>
<dbReference type="STRING" id="478801.Ksed_23400"/>
<protein>
    <submittedName>
        <fullName evidence="2">Uncharacterized conserved protein</fullName>
    </submittedName>
</protein>
<reference evidence="2 3" key="1">
    <citation type="journal article" date="2009" name="Stand. Genomic Sci.">
        <title>Complete genome sequence of Kytococcus sedentarius type strain (541).</title>
        <authorList>
            <person name="Sims D."/>
            <person name="Brettin T."/>
            <person name="Detter J.C."/>
            <person name="Han C."/>
            <person name="Lapidus A."/>
            <person name="Copeland A."/>
            <person name="Glavina Del Rio T."/>
            <person name="Nolan M."/>
            <person name="Chen F."/>
            <person name="Lucas S."/>
            <person name="Tice H."/>
            <person name="Cheng J.F."/>
            <person name="Bruce D."/>
            <person name="Goodwin L."/>
            <person name="Pitluck S."/>
            <person name="Ovchinnikova G."/>
            <person name="Pati A."/>
            <person name="Ivanova N."/>
            <person name="Mavrommatis K."/>
            <person name="Chen A."/>
            <person name="Palaniappan K."/>
            <person name="D'haeseleer P."/>
            <person name="Chain P."/>
            <person name="Bristow J."/>
            <person name="Eisen J.A."/>
            <person name="Markowitz V."/>
            <person name="Hugenholtz P."/>
            <person name="Schneider S."/>
            <person name="Goker M."/>
            <person name="Pukall R."/>
            <person name="Kyrpides N.C."/>
            <person name="Klenk H.P."/>
        </authorList>
    </citation>
    <scope>NUCLEOTIDE SEQUENCE [LARGE SCALE GENOMIC DNA]</scope>
    <source>
        <strain evidence="3">ATCC 14392 / DSM 20547 / JCM 11482 / CCUG 33030 / NBRC 15357 / NCTC 11040 / CCM 314 / 541</strain>
    </source>
</reference>
<dbReference type="InterPro" id="IPR012347">
    <property type="entry name" value="Ferritin-like"/>
</dbReference>
<dbReference type="Proteomes" id="UP000006666">
    <property type="component" value="Chromosome"/>
</dbReference>
<dbReference type="Pfam" id="PF03713">
    <property type="entry name" value="DUF305"/>
    <property type="match status" value="1"/>
</dbReference>
<accession>C7NF62</accession>
<organism evidence="2 3">
    <name type="scientific">Kytococcus sedentarius (strain ATCC 14392 / DSM 20547 / JCM 11482 / CCUG 33030 / NBRC 15357 / NCTC 11040 / CCM 314 / 541)</name>
    <name type="common">Micrococcus sedentarius</name>
    <dbReference type="NCBI Taxonomy" id="478801"/>
    <lineage>
        <taxon>Bacteria</taxon>
        <taxon>Bacillati</taxon>
        <taxon>Actinomycetota</taxon>
        <taxon>Actinomycetes</taxon>
        <taxon>Micrococcales</taxon>
        <taxon>Kytococcaceae</taxon>
        <taxon>Kytococcus</taxon>
    </lineage>
</organism>
<dbReference type="PANTHER" id="PTHR36933">
    <property type="entry name" value="SLL0788 PROTEIN"/>
    <property type="match status" value="1"/>
</dbReference>
<sequence length="74" mass="8139">MISEDDLPTLEASNGTEASRLFLERMILHHEGAVETARTHVDDASNTDAVELAQTVIDAQTTEIQEMEDLLADL</sequence>
<feature type="domain" description="DUF305" evidence="1">
    <location>
        <begin position="1"/>
        <end position="71"/>
    </location>
</feature>
<dbReference type="HOGENOM" id="CLU_2421933_0_0_11"/>
<proteinExistence type="predicted"/>
<dbReference type="EMBL" id="CP001686">
    <property type="protein sequence ID" value="ACV07315.1"/>
    <property type="molecule type" value="Genomic_DNA"/>
</dbReference>